<accession>A0ABV6BAC1</accession>
<evidence type="ECO:0000259" key="6">
    <source>
        <dbReference type="Pfam" id="PF16369"/>
    </source>
</evidence>
<dbReference type="InterPro" id="IPR032291">
    <property type="entry name" value="Abn2_C"/>
</dbReference>
<dbReference type="Gene3D" id="2.115.10.20">
    <property type="entry name" value="Glycosyl hydrolase domain, family 43"/>
    <property type="match status" value="1"/>
</dbReference>
<evidence type="ECO:0000256" key="1">
    <source>
        <dbReference type="ARBA" id="ARBA00004834"/>
    </source>
</evidence>
<evidence type="ECO:0000256" key="3">
    <source>
        <dbReference type="ARBA" id="ARBA00022801"/>
    </source>
</evidence>
<dbReference type="Gene3D" id="2.40.128.10">
    <property type="match status" value="1"/>
</dbReference>
<dbReference type="Pfam" id="PF16369">
    <property type="entry name" value="GH43_C"/>
    <property type="match status" value="1"/>
</dbReference>
<evidence type="ECO:0000313" key="9">
    <source>
        <dbReference type="Proteomes" id="UP001589813"/>
    </source>
</evidence>
<feature type="domain" description="Atrophied bacterial Ig" evidence="7">
    <location>
        <begin position="607"/>
        <end position="674"/>
    </location>
</feature>
<comment type="pathway">
    <text evidence="1">Glycan metabolism; L-arabinan degradation.</text>
</comment>
<dbReference type="PANTHER" id="PTHR43301">
    <property type="entry name" value="ARABINAN ENDO-1,5-ALPHA-L-ARABINOSIDASE"/>
    <property type="match status" value="1"/>
</dbReference>
<keyword evidence="3" id="KW-0378">Hydrolase</keyword>
<comment type="caution">
    <text evidence="8">The sequence shown here is derived from an EMBL/GenBank/DDBJ whole genome shotgun (WGS) entry which is preliminary data.</text>
</comment>
<dbReference type="Proteomes" id="UP001589813">
    <property type="component" value="Unassembled WGS sequence"/>
</dbReference>
<organism evidence="8 9">
    <name type="scientific">Rheinheimera tilapiae</name>
    <dbReference type="NCBI Taxonomy" id="875043"/>
    <lineage>
        <taxon>Bacteria</taxon>
        <taxon>Pseudomonadati</taxon>
        <taxon>Pseudomonadota</taxon>
        <taxon>Gammaproteobacteria</taxon>
        <taxon>Chromatiales</taxon>
        <taxon>Chromatiaceae</taxon>
        <taxon>Rheinheimera</taxon>
    </lineage>
</organism>
<dbReference type="InterPro" id="IPR013320">
    <property type="entry name" value="ConA-like_dom_sf"/>
</dbReference>
<dbReference type="InterPro" id="IPR050727">
    <property type="entry name" value="GH43_arabinanases"/>
</dbReference>
<keyword evidence="5" id="KW-0732">Signal</keyword>
<protein>
    <submittedName>
        <fullName evidence="8">LamG-like jellyroll fold domain-containing protein</fullName>
    </submittedName>
</protein>
<dbReference type="InterPro" id="IPR006710">
    <property type="entry name" value="Glyco_hydro_43"/>
</dbReference>
<dbReference type="Pfam" id="PF20578">
    <property type="entry name" value="aBig_2"/>
    <property type="match status" value="2"/>
</dbReference>
<dbReference type="SUPFAM" id="SSF75005">
    <property type="entry name" value="Arabinanase/levansucrase/invertase"/>
    <property type="match status" value="1"/>
</dbReference>
<keyword evidence="9" id="KW-1185">Reference proteome</keyword>
<name>A0ABV6BAC1_9GAMM</name>
<feature type="chain" id="PRO_5047144921" evidence="5">
    <location>
        <begin position="24"/>
        <end position="1185"/>
    </location>
</feature>
<dbReference type="EMBL" id="JBHLXP010000001">
    <property type="protein sequence ID" value="MFC0047334.1"/>
    <property type="molecule type" value="Genomic_DNA"/>
</dbReference>
<reference evidence="8 9" key="1">
    <citation type="submission" date="2024-09" db="EMBL/GenBank/DDBJ databases">
        <authorList>
            <person name="Sun Q."/>
            <person name="Mori K."/>
        </authorList>
    </citation>
    <scope>NUCLEOTIDE SEQUENCE [LARGE SCALE GENOMIC DNA]</scope>
    <source>
        <strain evidence="8 9">KCTC 23315</strain>
    </source>
</reference>
<evidence type="ECO:0000256" key="5">
    <source>
        <dbReference type="SAM" id="SignalP"/>
    </source>
</evidence>
<gene>
    <name evidence="8" type="ORF">ACFFJP_03395</name>
</gene>
<sequence length="1185" mass="127773">MVKQLLSLILLGLTPALLFSVQAAQWQQLTGATVQQGARVTVRNVGYYTDNKILQAPAPTAEQPLRLVIMSSTYAVTNAHGKDSAGRPYFDVAALTTPVRVYFANSRGTFSYSAAVFQQLSDNNLPDPTLQTPVSYQNATVHDPSVIRLTDGRFYVFGSHLAVAKSTDLMNWQLVAEGVNNANPLFATYQSEAAEGIAWSGGHAGSWASDVIQLADGKYYFYYNHCASPENGECDSSRSYLGVAVSEQIEGPYRNLGLMLKSGHRGSENPGVDGNVYNGNIHPNAIDPDVFFDKTGRLWMVYGSYSGGIFVLELNPQTGFALAGQGYGTKIMGGYFSAIEGPFMFYSPESDYYYLFTSFGGFAQKDGYNMRIARARTPQGPFFDAEGRNMLGASGGWSSIAPFGVKLMGGHLFEHNPGDPGSDHGYMAPGHNSAYYDAATKQHFVIFHARFPDKGEGHEIRVHQLFVNADGWLVAAPHRYAPVQGDNVVDKTDVLGTYQFINHGKDINRTPHRSVYLTLNADGSISGDLAGSYQLGDKQQITLNINGVGSFNGVRSWQYNDNTAQLVPTFSALSIKGEAVWGSRLPVQSAADLVQQTLNSLTLPAETVTDLVLATRGAQGAVIQWSSSLPQVIAANGKVEAPSAGSSDAVVELTATVSLLGVQQQKTFSVLVKARKAYNRTALYRFEQDLTDSTGLLTPGQATGSRPDSSGVVSFASGKAGQALQLNGQNGVRLPDGLIRSHTYTVSLWLKPAVLTQFTPAFFAAANPDNWLSLVPRSWDQNTMLWSGSQVWFDGSAGLQIPLNQWTHVAFSVQQGQLSLYINGVQKFTGSNFRDLFSQAQAVFALGVNYWDIPFNGAIDELAVYETALSAAEIKALDVDRLQDAQLLQIAVNNLNLGDITAVRADLALPRSAAFASVVQWQSSDLSTIDLQGKVTRPGLTEPDRQVTLTATVNLNGLQQSRDFVVTVRSLAPPTPLANFSFDLSNLADATGRFNAGSSTGSKLDQAGGALSYQPGVRGQALVLNGSSGVRLPDNLITDHSYSVALWLNPAQLTNYTTAFFGYANLSSWVSLVPRGHGGVGENTMLWSGTAWYDAGIGQRVALNSWSHLTFVVSGGTVKIYLNGQVVFSGSNFPNVFGVTGNKGFGLGVNFWDTPFKGMLDEVTIYSEAISAEDVLQLYQQSVLP</sequence>
<dbReference type="Pfam" id="PF04616">
    <property type="entry name" value="Glyco_hydro_43"/>
    <property type="match status" value="1"/>
</dbReference>
<proteinExistence type="inferred from homology"/>
<dbReference type="RefSeq" id="WP_377240527.1">
    <property type="nucleotide sequence ID" value="NZ_JBHLXP010000001.1"/>
</dbReference>
<dbReference type="InterPro" id="IPR046780">
    <property type="entry name" value="aBig_2"/>
</dbReference>
<feature type="domain" description="Atrophied bacterial Ig" evidence="7">
    <location>
        <begin position="893"/>
        <end position="969"/>
    </location>
</feature>
<evidence type="ECO:0000256" key="4">
    <source>
        <dbReference type="ARBA" id="ARBA00023295"/>
    </source>
</evidence>
<evidence type="ECO:0000256" key="2">
    <source>
        <dbReference type="ARBA" id="ARBA00009865"/>
    </source>
</evidence>
<dbReference type="PANTHER" id="PTHR43301:SF3">
    <property type="entry name" value="ARABINAN ENDO-1,5-ALPHA-L-ARABINOSIDASE A-RELATED"/>
    <property type="match status" value="1"/>
</dbReference>
<dbReference type="InterPro" id="IPR023296">
    <property type="entry name" value="Glyco_hydro_beta-prop_sf"/>
</dbReference>
<dbReference type="SUPFAM" id="SSF49899">
    <property type="entry name" value="Concanavalin A-like lectins/glucanases"/>
    <property type="match status" value="2"/>
</dbReference>
<feature type="domain" description="Extracellular endo-alpha-(1-&gt;5)-L-arabinanase C-terminal" evidence="6">
    <location>
        <begin position="477"/>
        <end position="582"/>
    </location>
</feature>
<evidence type="ECO:0000313" key="8">
    <source>
        <dbReference type="EMBL" id="MFC0047334.1"/>
    </source>
</evidence>
<evidence type="ECO:0000259" key="7">
    <source>
        <dbReference type="Pfam" id="PF20578"/>
    </source>
</evidence>
<dbReference type="Gene3D" id="2.60.120.200">
    <property type="match status" value="2"/>
</dbReference>
<keyword evidence="4" id="KW-0326">Glycosidase</keyword>
<comment type="similarity">
    <text evidence="2">Belongs to the glycosyl hydrolase 43 family.</text>
</comment>
<feature type="signal peptide" evidence="5">
    <location>
        <begin position="1"/>
        <end position="23"/>
    </location>
</feature>
<dbReference type="Pfam" id="PF13385">
    <property type="entry name" value="Laminin_G_3"/>
    <property type="match status" value="2"/>
</dbReference>